<dbReference type="OrthoDB" id="7788754at2759"/>
<keyword evidence="4" id="KW-0732">Signal</keyword>
<reference evidence="6" key="1">
    <citation type="journal article" date="2020" name="bioRxiv">
        <title>Comparative genomics of Chlamydomonas.</title>
        <authorList>
            <person name="Craig R.J."/>
            <person name="Hasan A.R."/>
            <person name="Ness R.W."/>
            <person name="Keightley P.D."/>
        </authorList>
    </citation>
    <scope>NUCLEOTIDE SEQUENCE</scope>
    <source>
        <strain evidence="6">CCAP 11/70</strain>
    </source>
</reference>
<dbReference type="GO" id="GO:0005525">
    <property type="term" value="F:GTP binding"/>
    <property type="evidence" value="ECO:0007669"/>
    <property type="project" value="InterPro"/>
</dbReference>
<feature type="region of interest" description="Disordered" evidence="2">
    <location>
        <begin position="126"/>
        <end position="154"/>
    </location>
</feature>
<dbReference type="PANTHER" id="PTHR10751">
    <property type="entry name" value="GUANYLATE BINDING PROTEIN"/>
    <property type="match status" value="1"/>
</dbReference>
<evidence type="ECO:0000256" key="1">
    <source>
        <dbReference type="ARBA" id="ARBA00022801"/>
    </source>
</evidence>
<keyword evidence="3" id="KW-0812">Transmembrane</keyword>
<keyword evidence="1" id="KW-0378">Hydrolase</keyword>
<dbReference type="InterPro" id="IPR015894">
    <property type="entry name" value="Guanylate-bd_N"/>
</dbReference>
<feature type="domain" description="Guanylate-binding protein N-terminal" evidence="5">
    <location>
        <begin position="161"/>
        <end position="332"/>
    </location>
</feature>
<feature type="chain" id="PRO_5032494374" description="Guanylate-binding protein N-terminal domain-containing protein" evidence="4">
    <location>
        <begin position="35"/>
        <end position="680"/>
    </location>
</feature>
<keyword evidence="3" id="KW-1133">Transmembrane helix</keyword>
<feature type="transmembrane region" description="Helical" evidence="3">
    <location>
        <begin position="557"/>
        <end position="573"/>
    </location>
</feature>
<evidence type="ECO:0000256" key="2">
    <source>
        <dbReference type="SAM" id="MobiDB-lite"/>
    </source>
</evidence>
<accession>A0A835XKD7</accession>
<name>A0A835XKD7_9CHLO</name>
<feature type="region of interest" description="Disordered" evidence="2">
    <location>
        <begin position="628"/>
        <end position="653"/>
    </location>
</feature>
<evidence type="ECO:0000313" key="7">
    <source>
        <dbReference type="Proteomes" id="UP000612055"/>
    </source>
</evidence>
<evidence type="ECO:0000313" key="6">
    <source>
        <dbReference type="EMBL" id="KAG2485718.1"/>
    </source>
</evidence>
<dbReference type="SUPFAM" id="SSF52540">
    <property type="entry name" value="P-loop containing nucleoside triphosphate hydrolases"/>
    <property type="match status" value="1"/>
</dbReference>
<organism evidence="6 7">
    <name type="scientific">Edaphochlamys debaryana</name>
    <dbReference type="NCBI Taxonomy" id="47281"/>
    <lineage>
        <taxon>Eukaryota</taxon>
        <taxon>Viridiplantae</taxon>
        <taxon>Chlorophyta</taxon>
        <taxon>core chlorophytes</taxon>
        <taxon>Chlorophyceae</taxon>
        <taxon>CS clade</taxon>
        <taxon>Chlamydomonadales</taxon>
        <taxon>Chlamydomonadales incertae sedis</taxon>
        <taxon>Edaphochlamys</taxon>
    </lineage>
</organism>
<evidence type="ECO:0000259" key="5">
    <source>
        <dbReference type="Pfam" id="PF02263"/>
    </source>
</evidence>
<evidence type="ECO:0000256" key="4">
    <source>
        <dbReference type="SAM" id="SignalP"/>
    </source>
</evidence>
<gene>
    <name evidence="6" type="ORF">HYH03_015602</name>
</gene>
<feature type="transmembrane region" description="Helical" evidence="3">
    <location>
        <begin position="531"/>
        <end position="550"/>
    </location>
</feature>
<dbReference type="Proteomes" id="UP000612055">
    <property type="component" value="Unassembled WGS sequence"/>
</dbReference>
<proteinExistence type="predicted"/>
<dbReference type="Pfam" id="PF02263">
    <property type="entry name" value="GBP"/>
    <property type="match status" value="2"/>
</dbReference>
<dbReference type="AlphaFoldDB" id="A0A835XKD7"/>
<comment type="caution">
    <text evidence="6">The sequence shown here is derived from an EMBL/GenBank/DDBJ whole genome shotgun (WGS) entry which is preliminary data.</text>
</comment>
<dbReference type="EMBL" id="JAEHOE010000124">
    <property type="protein sequence ID" value="KAG2485718.1"/>
    <property type="molecule type" value="Genomic_DNA"/>
</dbReference>
<protein>
    <recommendedName>
        <fullName evidence="5">Guanylate-binding protein N-terminal domain-containing protein</fullName>
    </recommendedName>
</protein>
<dbReference type="GO" id="GO:0003924">
    <property type="term" value="F:GTPase activity"/>
    <property type="evidence" value="ECO:0007669"/>
    <property type="project" value="InterPro"/>
</dbReference>
<dbReference type="Gene3D" id="3.40.50.300">
    <property type="entry name" value="P-loop containing nucleotide triphosphate hydrolases"/>
    <property type="match status" value="1"/>
</dbReference>
<feature type="compositionally biased region" description="Gly residues" evidence="2">
    <location>
        <begin position="630"/>
        <end position="653"/>
    </location>
</feature>
<feature type="transmembrane region" description="Helical" evidence="3">
    <location>
        <begin position="593"/>
        <end position="618"/>
    </location>
</feature>
<keyword evidence="3" id="KW-0472">Membrane</keyword>
<feature type="signal peptide" evidence="4">
    <location>
        <begin position="1"/>
        <end position="34"/>
    </location>
</feature>
<evidence type="ECO:0000256" key="3">
    <source>
        <dbReference type="SAM" id="Phobius"/>
    </source>
</evidence>
<dbReference type="InterPro" id="IPR036543">
    <property type="entry name" value="Guanylate-bd_C_sf"/>
</dbReference>
<dbReference type="InterPro" id="IPR027417">
    <property type="entry name" value="P-loop_NTPase"/>
</dbReference>
<feature type="compositionally biased region" description="Gly residues" evidence="2">
    <location>
        <begin position="138"/>
        <end position="153"/>
    </location>
</feature>
<dbReference type="SUPFAM" id="SSF48340">
    <property type="entry name" value="Interferon-induced guanylate-binding protein 1 (GBP1), C-terminal domain"/>
    <property type="match status" value="1"/>
</dbReference>
<sequence>MARNGPAQPWSGTARRLLRAILLAVAAWGWQAGASTYEARPIPLVLPLESKSQLAVQPEGLELLRSIAGPVSPVVVIGPYRSGKSFTLNQLLGVPCDKGFGVGHTRSTETKGIWLWGTPLPRGGGAGAGAGAAKAEAGEGGAGSGKAGEQAGGEEGKGAGMMLYVDTEGFESTGKANTYDDRIFALSALLSSLLIYNLPETIRESDVAKLSFAVELAQGFYDRQQEGAGAAEGSSGSVEPGSMLWLIQRDFLQGQNASDLVRSVLRPVPNPEHDPGLDALNQVRASLSALARNSTGFSLRQPHLDRTKLCELADDQLDPGYVKQRDELKALVRSLAAPKVLNGRQLDGAALAGLVTKMVDALNEQEIPTGASLLASFNRDLLARCAANYTAALAAVQLPADESDLAAAELTARVNALEMLKTLQIGRLRGVDTKADLAKELERAYQVRRTENLAASNAMCSELENKCEAELDAMQGMRLPSLRKFEASHRHCEKAFLDKCTGPAKQANVERLDKAWARASKAFGKDYNDRLFTGLLVASLAAAVLFRFVIRIQLLEIGAWAAFLFLELYPKLHSTGSMYDSKGWALTVKIWEWAMVLLLGFNGAGVVWVVVAVVLLGMRFCYSRRRRRGGGTGGGGGGSGSGGWSSGSGAVGGGGDGGFGGMLWAGGTRRKQLSTRDLDV</sequence>
<keyword evidence="7" id="KW-1185">Reference proteome</keyword>
<feature type="domain" description="Guanylate-binding protein N-terminal" evidence="5">
    <location>
        <begin position="52"/>
        <end position="123"/>
    </location>
</feature>